<gene>
    <name evidence="2" type="ORF">EPD60_00980</name>
</gene>
<evidence type="ECO:0008006" key="4">
    <source>
        <dbReference type="Google" id="ProtNLM"/>
    </source>
</evidence>
<dbReference type="AlphaFoldDB" id="A0A4R1BN60"/>
<evidence type="ECO:0000313" key="3">
    <source>
        <dbReference type="Proteomes" id="UP000295334"/>
    </source>
</evidence>
<feature type="signal peptide" evidence="1">
    <location>
        <begin position="1"/>
        <end position="19"/>
    </location>
</feature>
<dbReference type="EMBL" id="SJZI01000002">
    <property type="protein sequence ID" value="TCJ19020.1"/>
    <property type="molecule type" value="Genomic_DNA"/>
</dbReference>
<accession>A0A4R1BN60</accession>
<evidence type="ECO:0000256" key="1">
    <source>
        <dbReference type="SAM" id="SignalP"/>
    </source>
</evidence>
<keyword evidence="3" id="KW-1185">Reference proteome</keyword>
<feature type="chain" id="PRO_5020459486" description="Tetratricopeptide repeat protein" evidence="1">
    <location>
        <begin position="20"/>
        <end position="412"/>
    </location>
</feature>
<dbReference type="RefSeq" id="WP_131445917.1">
    <property type="nucleotide sequence ID" value="NZ_SJZI01000002.1"/>
</dbReference>
<dbReference type="OrthoDB" id="625863at2"/>
<sequence>MRKLIATVFLAAVATAGYAQDYKEVTEKLAAKNYTEAKTAIDKLASNQKATATSDYWFYRSQVYSGLGATDTAAIREAINSMDRYYSIESKSKEKANIRAVMENHKTAIDLYSDNFNAGVKNFQAQNWAAAEARFTTALSAFDMLSRNAIISQKFDTTTTLYAGYSAQNAKDMATAAYYYNRIVEQNIADTTMVGAYEFLINYAQQNKDEANFKKYLDIAKQRFPQYNANWTRLELSTLENDPAKKLKRLGELSKADPKDLGLATDYTAELFNYTYSQNKPSDYAARQAELEEALKSLAVNFPDNVYGNYVLTQHYSNQIYDLQQARNAIKGAKPEDIKKKQDIDKQIMAKFDALQPYGLKAISLFEAMGAGIKTTDKYNYKNVLNTMSGYYDAKKQPAKAKELEDKAKAIK</sequence>
<proteinExistence type="predicted"/>
<name>A0A4R1BN60_9BACT</name>
<comment type="caution">
    <text evidence="2">The sequence shown here is derived from an EMBL/GenBank/DDBJ whole genome shotgun (WGS) entry which is preliminary data.</text>
</comment>
<keyword evidence="1" id="KW-0732">Signal</keyword>
<dbReference type="Proteomes" id="UP000295334">
    <property type="component" value="Unassembled WGS sequence"/>
</dbReference>
<protein>
    <recommendedName>
        <fullName evidence="4">Tetratricopeptide repeat protein</fullName>
    </recommendedName>
</protein>
<evidence type="ECO:0000313" key="2">
    <source>
        <dbReference type="EMBL" id="TCJ19020.1"/>
    </source>
</evidence>
<reference evidence="2 3" key="1">
    <citation type="submission" date="2019-03" db="EMBL/GenBank/DDBJ databases">
        <authorList>
            <person name="Kim M.K.M."/>
        </authorList>
    </citation>
    <scope>NUCLEOTIDE SEQUENCE [LARGE SCALE GENOMIC DNA]</scope>
    <source>
        <strain evidence="2 3">17J68-12</strain>
    </source>
</reference>
<organism evidence="2 3">
    <name type="scientific">Flaviaesturariibacter flavus</name>
    <dbReference type="NCBI Taxonomy" id="2502780"/>
    <lineage>
        <taxon>Bacteria</taxon>
        <taxon>Pseudomonadati</taxon>
        <taxon>Bacteroidota</taxon>
        <taxon>Chitinophagia</taxon>
        <taxon>Chitinophagales</taxon>
        <taxon>Chitinophagaceae</taxon>
        <taxon>Flaviaestuariibacter</taxon>
    </lineage>
</organism>